<keyword evidence="4" id="KW-0067">ATP-binding</keyword>
<dbReference type="Pfam" id="PF00587">
    <property type="entry name" value="tRNA-synt_2b"/>
    <property type="match status" value="1"/>
</dbReference>
<evidence type="ECO:0000256" key="5">
    <source>
        <dbReference type="ARBA" id="ARBA00023146"/>
    </source>
</evidence>
<dbReference type="InterPro" id="IPR002314">
    <property type="entry name" value="aa-tRNA-synt_IIb"/>
</dbReference>
<organism evidence="9 10">
    <name type="scientific">Aduncisulcus paluster</name>
    <dbReference type="NCBI Taxonomy" id="2918883"/>
    <lineage>
        <taxon>Eukaryota</taxon>
        <taxon>Metamonada</taxon>
        <taxon>Carpediemonas-like organisms</taxon>
        <taxon>Aduncisulcus</taxon>
    </lineage>
</organism>
<dbReference type="PANTHER" id="PTHR43382:SF2">
    <property type="entry name" value="BIFUNCTIONAL GLUTAMATE_PROLINE--TRNA LIGASE"/>
    <property type="match status" value="1"/>
</dbReference>
<accession>A0ABQ5KX44</accession>
<evidence type="ECO:0000259" key="8">
    <source>
        <dbReference type="PROSITE" id="PS50862"/>
    </source>
</evidence>
<dbReference type="Gene3D" id="3.40.50.800">
    <property type="entry name" value="Anticodon-binding domain"/>
    <property type="match status" value="1"/>
</dbReference>
<feature type="non-terminal residue" evidence="9">
    <location>
        <position position="342"/>
    </location>
</feature>
<dbReference type="EMBL" id="BQXS01011366">
    <property type="protein sequence ID" value="GKT37025.1"/>
    <property type="molecule type" value="Genomic_DNA"/>
</dbReference>
<dbReference type="SUPFAM" id="SSF55681">
    <property type="entry name" value="Class II aaRS and biotin synthetases"/>
    <property type="match status" value="1"/>
</dbReference>
<name>A0ABQ5KX44_9EUKA</name>
<proteinExistence type="predicted"/>
<dbReference type="PANTHER" id="PTHR43382">
    <property type="entry name" value="PROLYL-TRNA SYNTHETASE"/>
    <property type="match status" value="1"/>
</dbReference>
<dbReference type="PRINTS" id="PR01046">
    <property type="entry name" value="TRNASYNTHPRO"/>
</dbReference>
<evidence type="ECO:0000256" key="7">
    <source>
        <dbReference type="ARBA" id="ARBA00047671"/>
    </source>
</evidence>
<evidence type="ECO:0000256" key="2">
    <source>
        <dbReference type="ARBA" id="ARBA00022598"/>
    </source>
</evidence>
<dbReference type="Pfam" id="PF03129">
    <property type="entry name" value="HGTP_anticodon"/>
    <property type="match status" value="1"/>
</dbReference>
<dbReference type="Proteomes" id="UP001057375">
    <property type="component" value="Unassembled WGS sequence"/>
</dbReference>
<gene>
    <name evidence="9" type="ORF">ADUPG1_009888</name>
</gene>
<dbReference type="SUPFAM" id="SSF52954">
    <property type="entry name" value="Class II aaRS ABD-related"/>
    <property type="match status" value="1"/>
</dbReference>
<comment type="catalytic activity">
    <reaction evidence="7">
        <text>tRNA(Pro) + L-proline + ATP = L-prolyl-tRNA(Pro) + AMP + diphosphate</text>
        <dbReference type="Rhea" id="RHEA:14305"/>
        <dbReference type="Rhea" id="RHEA-COMP:9700"/>
        <dbReference type="Rhea" id="RHEA-COMP:9702"/>
        <dbReference type="ChEBI" id="CHEBI:30616"/>
        <dbReference type="ChEBI" id="CHEBI:33019"/>
        <dbReference type="ChEBI" id="CHEBI:60039"/>
        <dbReference type="ChEBI" id="CHEBI:78442"/>
        <dbReference type="ChEBI" id="CHEBI:78532"/>
        <dbReference type="ChEBI" id="CHEBI:456215"/>
        <dbReference type="EC" id="6.1.1.15"/>
    </reaction>
</comment>
<evidence type="ECO:0000313" key="10">
    <source>
        <dbReference type="Proteomes" id="UP001057375"/>
    </source>
</evidence>
<comment type="caution">
    <text evidence="9">The sequence shown here is derived from an EMBL/GenBank/DDBJ whole genome shotgun (WGS) entry which is preliminary data.</text>
</comment>
<dbReference type="InterPro" id="IPR004154">
    <property type="entry name" value="Anticodon-bd"/>
</dbReference>
<keyword evidence="3" id="KW-0547">Nucleotide-binding</keyword>
<protein>
    <recommendedName>
        <fullName evidence="1">proline--tRNA ligase</fullName>
        <ecNumber evidence="1">6.1.1.15</ecNumber>
    </recommendedName>
    <alternativeName>
        <fullName evidence="6">Prolyl-tRNA synthetase</fullName>
    </alternativeName>
</protein>
<evidence type="ECO:0000256" key="3">
    <source>
        <dbReference type="ARBA" id="ARBA00022741"/>
    </source>
</evidence>
<dbReference type="InterPro" id="IPR004499">
    <property type="entry name" value="Pro-tRNA-ligase_IIa_arc-type"/>
</dbReference>
<evidence type="ECO:0000313" key="9">
    <source>
        <dbReference type="EMBL" id="GKT37025.1"/>
    </source>
</evidence>
<evidence type="ECO:0000256" key="6">
    <source>
        <dbReference type="ARBA" id="ARBA00029731"/>
    </source>
</evidence>
<keyword evidence="5" id="KW-0030">Aminoacyl-tRNA synthetase</keyword>
<dbReference type="InterPro" id="IPR006195">
    <property type="entry name" value="aa-tRNA-synth_II"/>
</dbReference>
<evidence type="ECO:0000256" key="4">
    <source>
        <dbReference type="ARBA" id="ARBA00022840"/>
    </source>
</evidence>
<dbReference type="PROSITE" id="PS50862">
    <property type="entry name" value="AA_TRNA_LIGASE_II"/>
    <property type="match status" value="1"/>
</dbReference>
<keyword evidence="10" id="KW-1185">Reference proteome</keyword>
<keyword evidence="2" id="KW-0436">Ligase</keyword>
<dbReference type="InterPro" id="IPR002316">
    <property type="entry name" value="Pro-tRNA-ligase_IIa"/>
</dbReference>
<dbReference type="EC" id="6.1.1.15" evidence="1"/>
<dbReference type="InterPro" id="IPR036621">
    <property type="entry name" value="Anticodon-bd_dom_sf"/>
</dbReference>
<reference evidence="9" key="1">
    <citation type="submission" date="2022-03" db="EMBL/GenBank/DDBJ databases">
        <title>Draft genome sequence of Aduncisulcus paluster, a free-living microaerophilic Fornicata.</title>
        <authorList>
            <person name="Yuyama I."/>
            <person name="Kume K."/>
            <person name="Tamura T."/>
            <person name="Inagaki Y."/>
            <person name="Hashimoto T."/>
        </authorList>
    </citation>
    <scope>NUCLEOTIDE SEQUENCE</scope>
    <source>
        <strain evidence="9">NY0171</strain>
    </source>
</reference>
<feature type="domain" description="Aminoacyl-transfer RNA synthetases class-II family profile" evidence="8">
    <location>
        <begin position="37"/>
        <end position="281"/>
    </location>
</feature>
<dbReference type="InterPro" id="IPR045864">
    <property type="entry name" value="aa-tRNA-synth_II/BPL/LPL"/>
</dbReference>
<dbReference type="Gene3D" id="3.30.930.10">
    <property type="entry name" value="Bira Bifunctional Protein, Domain 2"/>
    <property type="match status" value="1"/>
</dbReference>
<evidence type="ECO:0000256" key="1">
    <source>
        <dbReference type="ARBA" id="ARBA00012831"/>
    </source>
</evidence>
<sequence>MSSPISKEDQFAAWYETMLEAGEVVDKRYPVKGMPVWRPYGWFLHSSIMELIEKQWTLQGIEKVQFPLCIPEFYLRQEESHIEGFKAECFWTTKGGDKDLDVPLALRPTSETAMYNMFSLWVRSFRDLPLKVHQTCSVYRHETKNTRPLIRVREIPWNEAHTCHATREDALENLRMAWVGYKRVIEETLGFTGLILTRPDWDRFGGGECSEVMDTIMPCGRVLQTVGAHYLGQKFAKACDIKYLDEKNEFQHVWMTCYGVSTRLLAATLAVHGDDTGFILPPAIARYQVVVVPIIMKKKDSEVVFARCEEIMKDLQEAGIRATLDRSDQKPGAKFFHWEMKG</sequence>